<gene>
    <name evidence="3" type="ORF">LCGC14_0633490</name>
</gene>
<feature type="transmembrane region" description="Helical" evidence="2">
    <location>
        <begin position="12"/>
        <end position="29"/>
    </location>
</feature>
<keyword evidence="2" id="KW-1133">Transmembrane helix</keyword>
<sequence>MINLSDPILELIAYELAAIFGIIALVLIVNQRKKFKRAETATAKAVKKIKRDREQREQALTDILKDKYGLTDDALEVEVNDFIERERRIQKSLVKTFIEQDPNSFTAIPELIEQAVDAALNIEPVGTQHEAVEQKEPVVIEDLQSQIDHAAQTMERLMLQYQALQTVSSDSIPETNAEIATEPDVELADDEPAAFSDQAVDEQVVVDDEPTVITEPDQMADELIDDSSVPQEQVADEQSDVVEQENEAPLEQAEPITDAELEAVLGGDDFELEDINADSSAEEAEQLAVEENDGDIIEIDGDSGVAEKDVEEELTDDDINRFTDNSPDVEISGGTGDADIDSILSETELTEKKPDTSLDLRPSVEQPVSLDQDSTGSAAKESESQAIDDIDALLEQEAEPAIEPEAETGVDNIDALLEQDAEPAVAAEVDPEPEAAIDEIDALLEQEAEPAVATEVEPEPAIDDIDALLEQEAEAEAGVDDIDALLEQEAEPAVAADVEPEPAIDDIDAVSEEQSESTIDAELESGVNELEGLEEHPLEALTHLMN</sequence>
<reference evidence="3" key="1">
    <citation type="journal article" date="2015" name="Nature">
        <title>Complex archaea that bridge the gap between prokaryotes and eukaryotes.</title>
        <authorList>
            <person name="Spang A."/>
            <person name="Saw J.H."/>
            <person name="Jorgensen S.L."/>
            <person name="Zaremba-Niedzwiedzka K."/>
            <person name="Martijn J."/>
            <person name="Lind A.E."/>
            <person name="van Eijk R."/>
            <person name="Schleper C."/>
            <person name="Guy L."/>
            <person name="Ettema T.J."/>
        </authorList>
    </citation>
    <scope>NUCLEOTIDE SEQUENCE</scope>
</reference>
<feature type="region of interest" description="Disordered" evidence="1">
    <location>
        <begin position="490"/>
        <end position="546"/>
    </location>
</feature>
<evidence type="ECO:0000256" key="2">
    <source>
        <dbReference type="SAM" id="Phobius"/>
    </source>
</evidence>
<feature type="compositionally biased region" description="Acidic residues" evidence="1">
    <location>
        <begin position="279"/>
        <end position="301"/>
    </location>
</feature>
<keyword evidence="2" id="KW-0472">Membrane</keyword>
<accession>A0A0F9U9S7</accession>
<feature type="compositionally biased region" description="Acidic residues" evidence="1">
    <location>
        <begin position="386"/>
        <end position="408"/>
    </location>
</feature>
<feature type="region of interest" description="Disordered" evidence="1">
    <location>
        <begin position="279"/>
        <end position="435"/>
    </location>
</feature>
<feature type="compositionally biased region" description="Acidic residues" evidence="1">
    <location>
        <begin position="498"/>
        <end position="523"/>
    </location>
</feature>
<organism evidence="3">
    <name type="scientific">marine sediment metagenome</name>
    <dbReference type="NCBI Taxonomy" id="412755"/>
    <lineage>
        <taxon>unclassified sequences</taxon>
        <taxon>metagenomes</taxon>
        <taxon>ecological metagenomes</taxon>
    </lineage>
</organism>
<dbReference type="AlphaFoldDB" id="A0A0F9U9S7"/>
<dbReference type="EMBL" id="LAZR01001118">
    <property type="protein sequence ID" value="KKN50363.1"/>
    <property type="molecule type" value="Genomic_DNA"/>
</dbReference>
<keyword evidence="2" id="KW-0812">Transmembrane</keyword>
<protein>
    <submittedName>
        <fullName evidence="3">Uncharacterized protein</fullName>
    </submittedName>
</protein>
<evidence type="ECO:0000256" key="1">
    <source>
        <dbReference type="SAM" id="MobiDB-lite"/>
    </source>
</evidence>
<comment type="caution">
    <text evidence="3">The sequence shown here is derived from an EMBL/GenBank/DDBJ whole genome shotgun (WGS) entry which is preliminary data.</text>
</comment>
<name>A0A0F9U9S7_9ZZZZ</name>
<proteinExistence type="predicted"/>
<feature type="compositionally biased region" description="Basic and acidic residues" evidence="1">
    <location>
        <begin position="349"/>
        <end position="358"/>
    </location>
</feature>
<evidence type="ECO:0000313" key="3">
    <source>
        <dbReference type="EMBL" id="KKN50363.1"/>
    </source>
</evidence>